<dbReference type="InterPro" id="IPR051606">
    <property type="entry name" value="Polyketide_Oxido-like"/>
</dbReference>
<dbReference type="AlphaFoldDB" id="A0A1H0GFB2"/>
<dbReference type="Pfam" id="PF13460">
    <property type="entry name" value="NAD_binding_10"/>
    <property type="match status" value="1"/>
</dbReference>
<evidence type="ECO:0000313" key="2">
    <source>
        <dbReference type="EMBL" id="SDO05590.1"/>
    </source>
</evidence>
<dbReference type="STRING" id="430522.BFS30_08945"/>
<organism evidence="2 3">
    <name type="scientific">Pedobacter steynii</name>
    <dbReference type="NCBI Taxonomy" id="430522"/>
    <lineage>
        <taxon>Bacteria</taxon>
        <taxon>Pseudomonadati</taxon>
        <taxon>Bacteroidota</taxon>
        <taxon>Sphingobacteriia</taxon>
        <taxon>Sphingobacteriales</taxon>
        <taxon>Sphingobacteriaceae</taxon>
        <taxon>Pedobacter</taxon>
    </lineage>
</organism>
<reference evidence="3" key="1">
    <citation type="submission" date="2016-10" db="EMBL/GenBank/DDBJ databases">
        <authorList>
            <person name="Varghese N."/>
            <person name="Submissions S."/>
        </authorList>
    </citation>
    <scope>NUCLEOTIDE SEQUENCE [LARGE SCALE GENOMIC DNA]</scope>
    <source>
        <strain evidence="3">DSM 19110</strain>
    </source>
</reference>
<dbReference type="InterPro" id="IPR036291">
    <property type="entry name" value="NAD(P)-bd_dom_sf"/>
</dbReference>
<dbReference type="PANTHER" id="PTHR43355:SF2">
    <property type="entry name" value="FLAVIN REDUCTASE (NADPH)"/>
    <property type="match status" value="1"/>
</dbReference>
<feature type="domain" description="NAD(P)-binding" evidence="1">
    <location>
        <begin position="7"/>
        <end position="200"/>
    </location>
</feature>
<dbReference type="CDD" id="cd05244">
    <property type="entry name" value="BVR-B_like_SDR_a"/>
    <property type="match status" value="1"/>
</dbReference>
<dbReference type="InterPro" id="IPR016040">
    <property type="entry name" value="NAD(P)-bd_dom"/>
</dbReference>
<name>A0A1H0GFB2_9SPHI</name>
<dbReference type="Gene3D" id="3.40.50.720">
    <property type="entry name" value="NAD(P)-binding Rossmann-like Domain"/>
    <property type="match status" value="1"/>
</dbReference>
<dbReference type="OrthoDB" id="9790734at2"/>
<keyword evidence="3" id="KW-1185">Reference proteome</keyword>
<evidence type="ECO:0000313" key="3">
    <source>
        <dbReference type="Proteomes" id="UP000183200"/>
    </source>
</evidence>
<accession>A0A1H0GFB2</accession>
<gene>
    <name evidence="2" type="ORF">SAMN05421820_111128</name>
</gene>
<protein>
    <submittedName>
        <fullName evidence="2">Putative NADH-flavin reductase</fullName>
    </submittedName>
</protein>
<evidence type="ECO:0000259" key="1">
    <source>
        <dbReference type="Pfam" id="PF13460"/>
    </source>
</evidence>
<sequence>MKLLIFGSTGGTGRHIVEQALEQGHTVTAFVRDPSKLSLQHPNLKTFKGDVMNRESLIPAMQGQDAILSALGSPANKVGVMRSQGTKNIIEAMESTGIQRLICQTSLGYGDSLKVLDKTSFIFKYIIVPFVLRKTFKDHELQEQHIKKSKLDWVIVRPGNLTDKAKTGVYQHGFAATDKNIQVEVSRADVADFMLKQLSDRTYVHQTPGVSY</sequence>
<dbReference type="PANTHER" id="PTHR43355">
    <property type="entry name" value="FLAVIN REDUCTASE (NADPH)"/>
    <property type="match status" value="1"/>
</dbReference>
<proteinExistence type="predicted"/>
<dbReference type="SUPFAM" id="SSF51735">
    <property type="entry name" value="NAD(P)-binding Rossmann-fold domains"/>
    <property type="match status" value="1"/>
</dbReference>
<dbReference type="Proteomes" id="UP000183200">
    <property type="component" value="Unassembled WGS sequence"/>
</dbReference>
<dbReference type="EMBL" id="FNGY01000011">
    <property type="protein sequence ID" value="SDO05590.1"/>
    <property type="molecule type" value="Genomic_DNA"/>
</dbReference>
<dbReference type="GO" id="GO:0004074">
    <property type="term" value="F:biliverdin reductase [NAD(P)H] activity"/>
    <property type="evidence" value="ECO:0007669"/>
    <property type="project" value="TreeGrafter"/>
</dbReference>
<dbReference type="RefSeq" id="WP_074611893.1">
    <property type="nucleotide sequence ID" value="NZ_FNGY01000011.1"/>
</dbReference>
<dbReference type="GO" id="GO:0042602">
    <property type="term" value="F:riboflavin reductase (NADPH) activity"/>
    <property type="evidence" value="ECO:0007669"/>
    <property type="project" value="TreeGrafter"/>
</dbReference>